<proteinExistence type="predicted"/>
<sequence>MAANKNYAGETPKRSRDADQSRTVQAADLRPLKGLYEKHREGQQCGVAPPARKGGEAPTLRGGVGSRGGGVYIPPRRRQGTRALTTTGRAPVAACFQVNPSIVIGEVRMAWNRGKVGRWKVVAVGRERAWEFWEGSLSLHRGGVPQLVCQLHSSDAGAPKEEDRSIES</sequence>
<evidence type="ECO:0000313" key="3">
    <source>
        <dbReference type="Proteomes" id="UP000193144"/>
    </source>
</evidence>
<reference evidence="2 3" key="1">
    <citation type="submission" date="2016-07" db="EMBL/GenBank/DDBJ databases">
        <title>Pervasive Adenine N6-methylation of Active Genes in Fungi.</title>
        <authorList>
            <consortium name="DOE Joint Genome Institute"/>
            <person name="Mondo S.J."/>
            <person name="Dannebaum R.O."/>
            <person name="Kuo R.C."/>
            <person name="Labutti K."/>
            <person name="Haridas S."/>
            <person name="Kuo A."/>
            <person name="Salamov A."/>
            <person name="Ahrendt S.R."/>
            <person name="Lipzen A."/>
            <person name="Sullivan W."/>
            <person name="Andreopoulos W.B."/>
            <person name="Clum A."/>
            <person name="Lindquist E."/>
            <person name="Daum C."/>
            <person name="Ramamoorthy G.K."/>
            <person name="Gryganskyi A."/>
            <person name="Culley D."/>
            <person name="Magnuson J.K."/>
            <person name="James T.Y."/>
            <person name="O'Malley M.A."/>
            <person name="Stajich J.E."/>
            <person name="Spatafora J.W."/>
            <person name="Visel A."/>
            <person name="Grigoriev I.V."/>
        </authorList>
    </citation>
    <scope>NUCLEOTIDE SEQUENCE [LARGE SCALE GENOMIC DNA]</scope>
    <source>
        <strain evidence="2 3">CBS 115471</strain>
    </source>
</reference>
<protein>
    <submittedName>
        <fullName evidence="2">Uncharacterized protein</fullName>
    </submittedName>
</protein>
<keyword evidence="3" id="KW-1185">Reference proteome</keyword>
<evidence type="ECO:0000313" key="2">
    <source>
        <dbReference type="EMBL" id="ORY11396.1"/>
    </source>
</evidence>
<name>A0A1Y1ZME0_9PLEO</name>
<feature type="region of interest" description="Disordered" evidence="1">
    <location>
        <begin position="1"/>
        <end position="79"/>
    </location>
</feature>
<dbReference type="AlphaFoldDB" id="A0A1Y1ZME0"/>
<accession>A0A1Y1ZME0</accession>
<dbReference type="EMBL" id="MCFA01000061">
    <property type="protein sequence ID" value="ORY11396.1"/>
    <property type="molecule type" value="Genomic_DNA"/>
</dbReference>
<organism evidence="2 3">
    <name type="scientific">Clohesyomyces aquaticus</name>
    <dbReference type="NCBI Taxonomy" id="1231657"/>
    <lineage>
        <taxon>Eukaryota</taxon>
        <taxon>Fungi</taxon>
        <taxon>Dikarya</taxon>
        <taxon>Ascomycota</taxon>
        <taxon>Pezizomycotina</taxon>
        <taxon>Dothideomycetes</taxon>
        <taxon>Pleosporomycetidae</taxon>
        <taxon>Pleosporales</taxon>
        <taxon>Lindgomycetaceae</taxon>
        <taxon>Clohesyomyces</taxon>
    </lineage>
</organism>
<feature type="compositionally biased region" description="Gly residues" evidence="1">
    <location>
        <begin position="62"/>
        <end position="71"/>
    </location>
</feature>
<evidence type="ECO:0000256" key="1">
    <source>
        <dbReference type="SAM" id="MobiDB-lite"/>
    </source>
</evidence>
<comment type="caution">
    <text evidence="2">The sequence shown here is derived from an EMBL/GenBank/DDBJ whole genome shotgun (WGS) entry which is preliminary data.</text>
</comment>
<dbReference type="Proteomes" id="UP000193144">
    <property type="component" value="Unassembled WGS sequence"/>
</dbReference>
<gene>
    <name evidence="2" type="ORF">BCR34DRAFT_587903</name>
</gene>
<feature type="compositionally biased region" description="Basic and acidic residues" evidence="1">
    <location>
        <begin position="11"/>
        <end position="20"/>
    </location>
</feature>